<dbReference type="Pfam" id="PF00160">
    <property type="entry name" value="Pro_isomerase"/>
    <property type="match status" value="1"/>
</dbReference>
<evidence type="ECO:0000313" key="6">
    <source>
        <dbReference type="EMBL" id="APA33860.1"/>
    </source>
</evidence>
<dbReference type="GO" id="GO:0003755">
    <property type="term" value="F:peptidyl-prolyl cis-trans isomerase activity"/>
    <property type="evidence" value="ECO:0007669"/>
    <property type="project" value="UniProtKB-UniRule"/>
</dbReference>
<evidence type="ECO:0000256" key="4">
    <source>
        <dbReference type="RuleBase" id="RU363019"/>
    </source>
</evidence>
<dbReference type="InterPro" id="IPR002130">
    <property type="entry name" value="Cyclophilin-type_PPIase_dom"/>
</dbReference>
<comment type="catalytic activity">
    <reaction evidence="1 4">
        <text>[protein]-peptidylproline (omega=180) = [protein]-peptidylproline (omega=0)</text>
        <dbReference type="Rhea" id="RHEA:16237"/>
        <dbReference type="Rhea" id="RHEA-COMP:10747"/>
        <dbReference type="Rhea" id="RHEA-COMP:10748"/>
        <dbReference type="ChEBI" id="CHEBI:83833"/>
        <dbReference type="ChEBI" id="CHEBI:83834"/>
        <dbReference type="EC" id="5.2.1.8"/>
    </reaction>
</comment>
<dbReference type="PROSITE" id="PS00170">
    <property type="entry name" value="CSA_PPIASE_1"/>
    <property type="match status" value="1"/>
</dbReference>
<dbReference type="PROSITE" id="PS50072">
    <property type="entry name" value="CSA_PPIASE_2"/>
    <property type="match status" value="1"/>
</dbReference>
<sequence length="210" mass="23317">MVAMLKRTHSFPTFSFIFLLSLGICYATDYKVTDRVFFDMQMGGKDIGRIEIGLFGEDVPKTVRNFVTLATTGVDGKTYANSPFHRVIKKFMIQGGDIINGDGTGSTSIYGRKFDDENFNLKHVGPGFLSMANSGRNTNGCQFFITTIATPWLDNKHVVFGKVIKGQNVVHTIEQAKTNTNDQPLERVIIKASGSIPTPEPYTITDNIYE</sequence>
<dbReference type="PANTHER" id="PTHR11071">
    <property type="entry name" value="PEPTIDYL-PROLYL CIS-TRANS ISOMERASE"/>
    <property type="match status" value="1"/>
</dbReference>
<protein>
    <recommendedName>
        <fullName evidence="4">Peptidyl-prolyl cis-trans isomerase</fullName>
        <shortName evidence="4">PPIase</shortName>
        <ecNumber evidence="4">5.2.1.8</ecNumber>
    </recommendedName>
</protein>
<dbReference type="SUPFAM" id="SSF50891">
    <property type="entry name" value="Cyclophilin-like"/>
    <property type="match status" value="1"/>
</dbReference>
<dbReference type="EMBL" id="KU932224">
    <property type="protein sequence ID" value="APA33860.1"/>
    <property type="molecule type" value="mRNA"/>
</dbReference>
<keyword evidence="2 4" id="KW-0697">Rotamase</keyword>
<dbReference type="PANTHER" id="PTHR11071:SF561">
    <property type="entry name" value="PEPTIDYL-PROLYL CIS-TRANS ISOMERASE D-RELATED"/>
    <property type="match status" value="1"/>
</dbReference>
<reference evidence="6" key="1">
    <citation type="journal article" date="2016" name="BMC Genomics">
        <title>Seminal fluid protein genes of the brown planthopper, Nilaparvata lugens.</title>
        <authorList>
            <person name="Yu B."/>
            <person name="Li D.T."/>
            <person name="Lu J.B."/>
            <person name="Zhang W.X."/>
            <person name="Zhang C.X."/>
        </authorList>
    </citation>
    <scope>NUCLEOTIDE SEQUENCE</scope>
    <source>
        <strain evidence="6">NlSFP_secreted_comp30539</strain>
    </source>
</reference>
<dbReference type="AlphaFoldDB" id="A0A1I9WL40"/>
<dbReference type="EC" id="5.2.1.8" evidence="4"/>
<evidence type="ECO:0000256" key="1">
    <source>
        <dbReference type="ARBA" id="ARBA00000971"/>
    </source>
</evidence>
<proteinExistence type="evidence at transcript level"/>
<feature type="signal peptide" evidence="4">
    <location>
        <begin position="1"/>
        <end position="27"/>
    </location>
</feature>
<name>A0A1I9WL40_NILLU</name>
<evidence type="ECO:0000256" key="2">
    <source>
        <dbReference type="ARBA" id="ARBA00023110"/>
    </source>
</evidence>
<organism evidence="6">
    <name type="scientific">Nilaparvata lugens</name>
    <name type="common">Brown planthopper</name>
    <dbReference type="NCBI Taxonomy" id="108931"/>
    <lineage>
        <taxon>Eukaryota</taxon>
        <taxon>Metazoa</taxon>
        <taxon>Ecdysozoa</taxon>
        <taxon>Arthropoda</taxon>
        <taxon>Hexapoda</taxon>
        <taxon>Insecta</taxon>
        <taxon>Pterygota</taxon>
        <taxon>Neoptera</taxon>
        <taxon>Paraneoptera</taxon>
        <taxon>Hemiptera</taxon>
        <taxon>Auchenorrhyncha</taxon>
        <taxon>Fulgoroidea</taxon>
        <taxon>Delphacidae</taxon>
        <taxon>Delphacinae</taxon>
        <taxon>Nilaparvata</taxon>
    </lineage>
</organism>
<evidence type="ECO:0000256" key="3">
    <source>
        <dbReference type="ARBA" id="ARBA00023235"/>
    </source>
</evidence>
<dbReference type="InterPro" id="IPR020892">
    <property type="entry name" value="Cyclophilin-type_PPIase_CS"/>
</dbReference>
<comment type="function">
    <text evidence="4">PPIases accelerate the folding of proteins. It catalyzes the cis-trans isomerization of proline imidic peptide bonds in oligopeptides.</text>
</comment>
<dbReference type="GO" id="GO:0006457">
    <property type="term" value="P:protein folding"/>
    <property type="evidence" value="ECO:0007669"/>
    <property type="project" value="InterPro"/>
</dbReference>
<keyword evidence="3 4" id="KW-0413">Isomerase</keyword>
<evidence type="ECO:0000259" key="5">
    <source>
        <dbReference type="PROSITE" id="PS50072"/>
    </source>
</evidence>
<dbReference type="InterPro" id="IPR029000">
    <property type="entry name" value="Cyclophilin-like_dom_sf"/>
</dbReference>
<dbReference type="OrthoDB" id="10064525at2759"/>
<comment type="similarity">
    <text evidence="4">Belongs to the cyclophilin-type PPIase family.</text>
</comment>
<feature type="chain" id="PRO_5009364178" description="Peptidyl-prolyl cis-trans isomerase" evidence="4">
    <location>
        <begin position="28"/>
        <end position="210"/>
    </location>
</feature>
<dbReference type="PRINTS" id="PR00153">
    <property type="entry name" value="CSAPPISMRASE"/>
</dbReference>
<dbReference type="GO" id="GO:0016018">
    <property type="term" value="F:cyclosporin A binding"/>
    <property type="evidence" value="ECO:0007669"/>
    <property type="project" value="TreeGrafter"/>
</dbReference>
<dbReference type="GO" id="GO:0005737">
    <property type="term" value="C:cytoplasm"/>
    <property type="evidence" value="ECO:0007669"/>
    <property type="project" value="TreeGrafter"/>
</dbReference>
<dbReference type="FunFam" id="2.40.100.10:FF:000001">
    <property type="entry name" value="Peptidyl-prolyl cis-trans isomerase"/>
    <property type="match status" value="1"/>
</dbReference>
<accession>A0A1I9WL40</accession>
<keyword evidence="4" id="KW-0732">Signal</keyword>
<dbReference type="Gene3D" id="2.40.100.10">
    <property type="entry name" value="Cyclophilin-like"/>
    <property type="match status" value="1"/>
</dbReference>
<feature type="domain" description="PPIase cyclophilin-type" evidence="5">
    <location>
        <begin position="37"/>
        <end position="195"/>
    </location>
</feature>